<dbReference type="InterPro" id="IPR046959">
    <property type="entry name" value="PRK1-6/SRF4-like"/>
</dbReference>
<dbReference type="Pfam" id="PF07714">
    <property type="entry name" value="PK_Tyr_Ser-Thr"/>
    <property type="match status" value="1"/>
</dbReference>
<evidence type="ECO:0000259" key="3">
    <source>
        <dbReference type="PROSITE" id="PS50011"/>
    </source>
</evidence>
<evidence type="ECO:0000256" key="2">
    <source>
        <dbReference type="SAM" id="Phobius"/>
    </source>
</evidence>
<sequence>MALAGEVTPDMFISFPQLSLLSFKNNLLWGVVMNFSSNQKLTGTIPEFNQSTLKVFNVSNNNLSGVIPRTQTLQSFGYATYFGNTELCGPPSPTACNSPTTKDTEVGSHNDSSSPPEGSEKDSSTPPLNILSLIFNVVLLVALVVLFIWYYTKAKKLKKMLKGKSGAQETKEEEDQKIMVAAGECDLLRASAEGLGKGIFGNSYMAKLSGGPSIVVKRLRDLKPFTGEEFATQLWLIVELKHPNLLPLLACYACKDEKLLLYKYAENGNLFSRIHGERRTQFKWSARLSIAQGVARALEFLHLNTKSQSIVPHGNLKSSNVLFDENDNVLVSDYGLASLVALPIAIQRMVSYKSPEYQTARRVSKQSDVWSYGCLLLELLTAKIAASAAPPGVNGVHLSSWIHRALREEWTAELFDPEISMQRGAAPGMLRLLQIAMRCCDNVSEDRPEMTEVVREVEHIKAPDQSEDEDDLSLDLSTNDDSITTTATGIVGDDER</sequence>
<gene>
    <name evidence="4" type="ORF">FH972_005614</name>
</gene>
<dbReference type="SUPFAM" id="SSF52058">
    <property type="entry name" value="L domain-like"/>
    <property type="match status" value="1"/>
</dbReference>
<proteinExistence type="predicted"/>
<feature type="transmembrane region" description="Helical" evidence="2">
    <location>
        <begin position="130"/>
        <end position="152"/>
    </location>
</feature>
<accession>A0A5N6QTA1</accession>
<dbReference type="AlphaFoldDB" id="A0A5N6QTA1"/>
<evidence type="ECO:0000313" key="5">
    <source>
        <dbReference type="Proteomes" id="UP000327013"/>
    </source>
</evidence>
<keyword evidence="5" id="KW-1185">Reference proteome</keyword>
<dbReference type="PANTHER" id="PTHR48007">
    <property type="entry name" value="LEUCINE-RICH REPEAT RECEPTOR-LIKE PROTEIN KINASE PXC1"/>
    <property type="match status" value="1"/>
</dbReference>
<dbReference type="InterPro" id="IPR001245">
    <property type="entry name" value="Ser-Thr/Tyr_kinase_cat_dom"/>
</dbReference>
<dbReference type="PROSITE" id="PS50011">
    <property type="entry name" value="PROTEIN_KINASE_DOM"/>
    <property type="match status" value="1"/>
</dbReference>
<dbReference type="OrthoDB" id="248923at2759"/>
<dbReference type="InterPro" id="IPR011009">
    <property type="entry name" value="Kinase-like_dom_sf"/>
</dbReference>
<keyword evidence="2" id="KW-0812">Transmembrane</keyword>
<dbReference type="GO" id="GO:0005524">
    <property type="term" value="F:ATP binding"/>
    <property type="evidence" value="ECO:0007669"/>
    <property type="project" value="InterPro"/>
</dbReference>
<feature type="compositionally biased region" description="Low complexity" evidence="1">
    <location>
        <begin position="474"/>
        <end position="486"/>
    </location>
</feature>
<dbReference type="Gene3D" id="1.10.510.10">
    <property type="entry name" value="Transferase(Phosphotransferase) domain 1"/>
    <property type="match status" value="1"/>
</dbReference>
<dbReference type="SUPFAM" id="SSF56112">
    <property type="entry name" value="Protein kinase-like (PK-like)"/>
    <property type="match status" value="1"/>
</dbReference>
<keyword evidence="2" id="KW-0472">Membrane</keyword>
<evidence type="ECO:0000256" key="1">
    <source>
        <dbReference type="SAM" id="MobiDB-lite"/>
    </source>
</evidence>
<evidence type="ECO:0000313" key="4">
    <source>
        <dbReference type="EMBL" id="KAE8009162.1"/>
    </source>
</evidence>
<keyword evidence="2" id="KW-1133">Transmembrane helix</keyword>
<dbReference type="InterPro" id="IPR000719">
    <property type="entry name" value="Prot_kinase_dom"/>
</dbReference>
<dbReference type="Gene3D" id="3.80.10.10">
    <property type="entry name" value="Ribonuclease Inhibitor"/>
    <property type="match status" value="1"/>
</dbReference>
<name>A0A5N6QTA1_9ROSI</name>
<dbReference type="Gene3D" id="3.30.200.20">
    <property type="entry name" value="Phosphorylase Kinase, domain 1"/>
    <property type="match status" value="1"/>
</dbReference>
<feature type="region of interest" description="Disordered" evidence="1">
    <location>
        <begin position="93"/>
        <end position="123"/>
    </location>
</feature>
<protein>
    <recommendedName>
        <fullName evidence="3">Protein kinase domain-containing protein</fullName>
    </recommendedName>
</protein>
<reference evidence="4 5" key="1">
    <citation type="submission" date="2019-06" db="EMBL/GenBank/DDBJ databases">
        <title>A chromosomal-level reference genome of Carpinus fangiana (Coryloideae, Betulaceae).</title>
        <authorList>
            <person name="Yang X."/>
            <person name="Wang Z."/>
            <person name="Zhang L."/>
            <person name="Hao G."/>
            <person name="Liu J."/>
            <person name="Yang Y."/>
        </authorList>
    </citation>
    <scope>NUCLEOTIDE SEQUENCE [LARGE SCALE GENOMIC DNA]</scope>
    <source>
        <strain evidence="4">Cfa_2016G</strain>
        <tissue evidence="4">Leaf</tissue>
    </source>
</reference>
<organism evidence="4 5">
    <name type="scientific">Carpinus fangiana</name>
    <dbReference type="NCBI Taxonomy" id="176857"/>
    <lineage>
        <taxon>Eukaryota</taxon>
        <taxon>Viridiplantae</taxon>
        <taxon>Streptophyta</taxon>
        <taxon>Embryophyta</taxon>
        <taxon>Tracheophyta</taxon>
        <taxon>Spermatophyta</taxon>
        <taxon>Magnoliopsida</taxon>
        <taxon>eudicotyledons</taxon>
        <taxon>Gunneridae</taxon>
        <taxon>Pentapetalae</taxon>
        <taxon>rosids</taxon>
        <taxon>fabids</taxon>
        <taxon>Fagales</taxon>
        <taxon>Betulaceae</taxon>
        <taxon>Carpinus</taxon>
    </lineage>
</organism>
<feature type="region of interest" description="Disordered" evidence="1">
    <location>
        <begin position="458"/>
        <end position="496"/>
    </location>
</feature>
<dbReference type="GO" id="GO:0004672">
    <property type="term" value="F:protein kinase activity"/>
    <property type="evidence" value="ECO:0007669"/>
    <property type="project" value="InterPro"/>
</dbReference>
<dbReference type="EMBL" id="CM017322">
    <property type="protein sequence ID" value="KAE8009162.1"/>
    <property type="molecule type" value="Genomic_DNA"/>
</dbReference>
<feature type="domain" description="Protein kinase" evidence="3">
    <location>
        <begin position="189"/>
        <end position="462"/>
    </location>
</feature>
<dbReference type="InterPro" id="IPR032675">
    <property type="entry name" value="LRR_dom_sf"/>
</dbReference>
<dbReference type="PANTHER" id="PTHR48007:SF43">
    <property type="entry name" value="POLLEN RECEPTOR-LIKE KINASE 4"/>
    <property type="match status" value="1"/>
</dbReference>
<dbReference type="Proteomes" id="UP000327013">
    <property type="component" value="Chromosome 2"/>
</dbReference>